<dbReference type="EMBL" id="WTXG01000001">
    <property type="protein sequence ID" value="KAI0308182.1"/>
    <property type="molecule type" value="Genomic_DNA"/>
</dbReference>
<accession>A0AAD4MGQ3</accession>
<comment type="caution">
    <text evidence="2">The sequence shown here is derived from an EMBL/GenBank/DDBJ whole genome shotgun (WGS) entry which is preliminary data.</text>
</comment>
<keyword evidence="3" id="KW-1185">Reference proteome</keyword>
<gene>
    <name evidence="2" type="ORF">B0F90DRAFT_131071</name>
</gene>
<feature type="region of interest" description="Disordered" evidence="1">
    <location>
        <begin position="248"/>
        <end position="374"/>
    </location>
</feature>
<feature type="compositionally biased region" description="Basic and acidic residues" evidence="1">
    <location>
        <begin position="250"/>
        <end position="260"/>
    </location>
</feature>
<feature type="compositionally biased region" description="Polar residues" evidence="1">
    <location>
        <begin position="304"/>
        <end position="321"/>
    </location>
</feature>
<evidence type="ECO:0000313" key="2">
    <source>
        <dbReference type="EMBL" id="KAI0308182.1"/>
    </source>
</evidence>
<feature type="compositionally biased region" description="Low complexity" evidence="1">
    <location>
        <begin position="261"/>
        <end position="271"/>
    </location>
</feature>
<organism evidence="2 3">
    <name type="scientific">Multifurca ochricompacta</name>
    <dbReference type="NCBI Taxonomy" id="376703"/>
    <lineage>
        <taxon>Eukaryota</taxon>
        <taxon>Fungi</taxon>
        <taxon>Dikarya</taxon>
        <taxon>Basidiomycota</taxon>
        <taxon>Agaricomycotina</taxon>
        <taxon>Agaricomycetes</taxon>
        <taxon>Russulales</taxon>
        <taxon>Russulaceae</taxon>
        <taxon>Multifurca</taxon>
    </lineage>
</organism>
<dbReference type="AlphaFoldDB" id="A0AAD4MGQ3"/>
<evidence type="ECO:0000313" key="3">
    <source>
        <dbReference type="Proteomes" id="UP001203297"/>
    </source>
</evidence>
<feature type="compositionally biased region" description="Basic and acidic residues" evidence="1">
    <location>
        <begin position="131"/>
        <end position="150"/>
    </location>
</feature>
<dbReference type="Proteomes" id="UP001203297">
    <property type="component" value="Unassembled WGS sequence"/>
</dbReference>
<proteinExistence type="predicted"/>
<feature type="compositionally biased region" description="Polar residues" evidence="1">
    <location>
        <begin position="272"/>
        <end position="296"/>
    </location>
</feature>
<evidence type="ECO:0000256" key="1">
    <source>
        <dbReference type="SAM" id="MobiDB-lite"/>
    </source>
</evidence>
<feature type="region of interest" description="Disordered" evidence="1">
    <location>
        <begin position="107"/>
        <end position="187"/>
    </location>
</feature>
<sequence length="395" mass="42617">MSTRVQKGGTIFKPVANARSHGAHSRTSATPESKLSRPQGDNRHDIQSGAAPRFAVVVPSLPLSTPNAQPPSQMTTTQEFFDFTESNSAEMDSLGVSHTQFAFGAPPARLRASSRPSSLPIRSLPTTEPIFQKREDISHPTEELDTDHASTLRPDMQPPLVVSLMTSPPSSLSETSPPLQTAGPSSSAQTLWLPLQIQSNLDIPVSASLTSSSALSDSNIREALRSQSAFPFDFSILAEHATQATTDLHTTSREDSETLHSSHMLSSHLQSNGTGVSILESSPPLQQKLRNPTPISQKGRAVEQPSSPRTRQCIPSDQPNDSGPVGGPSEVDIPSNSHRQPLKKRVRKSLNESADLGPGAPPVKRLSRNSSRSEAPQFLHWTLTLTREKILTLLS</sequence>
<reference evidence="2" key="1">
    <citation type="journal article" date="2022" name="New Phytol.">
        <title>Evolutionary transition to the ectomycorrhizal habit in the genomes of a hyperdiverse lineage of mushroom-forming fungi.</title>
        <authorList>
            <person name="Looney B."/>
            <person name="Miyauchi S."/>
            <person name="Morin E."/>
            <person name="Drula E."/>
            <person name="Courty P.E."/>
            <person name="Kohler A."/>
            <person name="Kuo A."/>
            <person name="LaButti K."/>
            <person name="Pangilinan J."/>
            <person name="Lipzen A."/>
            <person name="Riley R."/>
            <person name="Andreopoulos W."/>
            <person name="He G."/>
            <person name="Johnson J."/>
            <person name="Nolan M."/>
            <person name="Tritt A."/>
            <person name="Barry K.W."/>
            <person name="Grigoriev I.V."/>
            <person name="Nagy L.G."/>
            <person name="Hibbett D."/>
            <person name="Henrissat B."/>
            <person name="Matheny P.B."/>
            <person name="Labbe J."/>
            <person name="Martin F.M."/>
        </authorList>
    </citation>
    <scope>NUCLEOTIDE SEQUENCE</scope>
    <source>
        <strain evidence="2">BPL690</strain>
    </source>
</reference>
<name>A0AAD4MGQ3_9AGAM</name>
<protein>
    <submittedName>
        <fullName evidence="2">Uncharacterized protein</fullName>
    </submittedName>
</protein>
<feature type="region of interest" description="Disordered" evidence="1">
    <location>
        <begin position="1"/>
        <end position="51"/>
    </location>
</feature>
<feature type="compositionally biased region" description="Low complexity" evidence="1">
    <location>
        <begin position="107"/>
        <end position="125"/>
    </location>
</feature>
<feature type="compositionally biased region" description="Low complexity" evidence="1">
    <location>
        <begin position="158"/>
        <end position="179"/>
    </location>
</feature>